<evidence type="ECO:0000256" key="6">
    <source>
        <dbReference type="ARBA" id="ARBA00023163"/>
    </source>
</evidence>
<proteinExistence type="inferred from homology"/>
<dbReference type="GO" id="GO:0060261">
    <property type="term" value="P:positive regulation of transcription initiation by RNA polymerase II"/>
    <property type="evidence" value="ECO:0007669"/>
    <property type="project" value="TreeGrafter"/>
</dbReference>
<feature type="non-terminal residue" evidence="9">
    <location>
        <position position="1060"/>
    </location>
</feature>
<dbReference type="GO" id="GO:0003712">
    <property type="term" value="F:transcription coregulator activity"/>
    <property type="evidence" value="ECO:0007669"/>
    <property type="project" value="TreeGrafter"/>
</dbReference>
<dbReference type="AlphaFoldDB" id="A0A443QS85"/>
<dbReference type="Proteomes" id="UP000285301">
    <property type="component" value="Unassembled WGS sequence"/>
</dbReference>
<keyword evidence="7" id="KW-0539">Nucleus</keyword>
<evidence type="ECO:0000313" key="10">
    <source>
        <dbReference type="Proteomes" id="UP000285301"/>
    </source>
</evidence>
<dbReference type="InterPro" id="IPR021429">
    <property type="entry name" value="Mediator_Med24"/>
</dbReference>
<keyword evidence="6" id="KW-0804">Transcription</keyword>
<organism evidence="9 10">
    <name type="scientific">Dinothrombium tinctorium</name>
    <dbReference type="NCBI Taxonomy" id="1965070"/>
    <lineage>
        <taxon>Eukaryota</taxon>
        <taxon>Metazoa</taxon>
        <taxon>Ecdysozoa</taxon>
        <taxon>Arthropoda</taxon>
        <taxon>Chelicerata</taxon>
        <taxon>Arachnida</taxon>
        <taxon>Acari</taxon>
        <taxon>Acariformes</taxon>
        <taxon>Trombidiformes</taxon>
        <taxon>Prostigmata</taxon>
        <taxon>Anystina</taxon>
        <taxon>Parasitengona</taxon>
        <taxon>Trombidioidea</taxon>
        <taxon>Trombidiidae</taxon>
        <taxon>Dinothrombium</taxon>
    </lineage>
</organism>
<dbReference type="Pfam" id="PF11277">
    <property type="entry name" value="Med24_N"/>
    <property type="match status" value="2"/>
</dbReference>
<evidence type="ECO:0000256" key="8">
    <source>
        <dbReference type="ARBA" id="ARBA00031960"/>
    </source>
</evidence>
<evidence type="ECO:0000256" key="7">
    <source>
        <dbReference type="ARBA" id="ARBA00023242"/>
    </source>
</evidence>
<keyword evidence="4" id="KW-0805">Transcription regulation</keyword>
<gene>
    <name evidence="9" type="ORF">B4U79_14644</name>
</gene>
<evidence type="ECO:0000313" key="9">
    <source>
        <dbReference type="EMBL" id="RWS05875.1"/>
    </source>
</evidence>
<comment type="subcellular location">
    <subcellularLocation>
        <location evidence="1">Nucleus</location>
    </subcellularLocation>
</comment>
<dbReference type="EMBL" id="NCKU01004480">
    <property type="protein sequence ID" value="RWS05875.1"/>
    <property type="molecule type" value="Genomic_DNA"/>
</dbReference>
<reference evidence="9 10" key="1">
    <citation type="journal article" date="2018" name="Gigascience">
        <title>Genomes of trombidid mites reveal novel predicted allergens and laterally-transferred genes associated with secondary metabolism.</title>
        <authorList>
            <person name="Dong X."/>
            <person name="Chaisiri K."/>
            <person name="Xia D."/>
            <person name="Armstrong S.D."/>
            <person name="Fang Y."/>
            <person name="Donnelly M.J."/>
            <person name="Kadowaki T."/>
            <person name="McGarry J.W."/>
            <person name="Darby A.C."/>
            <person name="Makepeace B.L."/>
        </authorList>
    </citation>
    <scope>NUCLEOTIDE SEQUENCE [LARGE SCALE GENOMIC DNA]</scope>
    <source>
        <strain evidence="9">UoL-WK</strain>
    </source>
</reference>
<dbReference type="GO" id="GO:0016592">
    <property type="term" value="C:mediator complex"/>
    <property type="evidence" value="ECO:0007669"/>
    <property type="project" value="InterPro"/>
</dbReference>
<keyword evidence="5" id="KW-0010">Activator</keyword>
<evidence type="ECO:0000256" key="2">
    <source>
        <dbReference type="ARBA" id="ARBA00007864"/>
    </source>
</evidence>
<dbReference type="PANTHER" id="PTHR12898">
    <property type="entry name" value="MEDIATOR OF RNA POLYMERASE II TRANSCRIPTION SUBUNIT 24"/>
    <property type="match status" value="1"/>
</dbReference>
<keyword evidence="10" id="KW-1185">Reference proteome</keyword>
<evidence type="ECO:0000256" key="4">
    <source>
        <dbReference type="ARBA" id="ARBA00023015"/>
    </source>
</evidence>
<accession>A0A443QS85</accession>
<dbReference type="PANTHER" id="PTHR12898:SF1">
    <property type="entry name" value="MEDIATOR OF RNA POLYMERASE II TRANSCRIPTION SUBUNIT 24"/>
    <property type="match status" value="1"/>
</dbReference>
<comment type="caution">
    <text evidence="9">The sequence shown here is derived from an EMBL/GenBank/DDBJ whole genome shotgun (WGS) entry which is preliminary data.</text>
</comment>
<dbReference type="OrthoDB" id="21216at2759"/>
<name>A0A443QS85_9ACAR</name>
<evidence type="ECO:0000256" key="3">
    <source>
        <dbReference type="ARBA" id="ARBA00019693"/>
    </source>
</evidence>
<evidence type="ECO:0000256" key="1">
    <source>
        <dbReference type="ARBA" id="ARBA00004123"/>
    </source>
</evidence>
<dbReference type="STRING" id="1965070.A0A443QS85"/>
<evidence type="ECO:0000256" key="5">
    <source>
        <dbReference type="ARBA" id="ARBA00023159"/>
    </source>
</evidence>
<protein>
    <recommendedName>
        <fullName evidence="3">Mediator of RNA polymerase II transcription subunit 24</fullName>
    </recommendedName>
    <alternativeName>
        <fullName evidence="8">Mediator complex subunit 24</fullName>
    </alternativeName>
</protein>
<comment type="similarity">
    <text evidence="2">Belongs to the Mediator complex subunit 24 family.</text>
</comment>
<sequence length="1060" mass="118768">MDTKMEANILPTLTTSKTSVIKSLLLEAWRERWNSIEWGINIKKVLPRGVSGDVYDLSVCILQQALIGQTPNQLFIDYLNHCVSSQIVSYGAVLSAIAKFQEMQKSQCILCLLNLVISFKQRIGCYGNEEECITLCKSIVSLTLWIYSCVSHAFTVSVESKSFSQNQNQFNYQHHNHHHHSGMAGATGASVVALSPFVGQTNDFYLIIEKIADILNYISNSSFLKALFYVGKMEDPSTYSQLLTRVNEVESKITTASNLNAQFNKEVLETILGFMSAVEWNKCTPTVVASKQLQSTAIGSNNQLIYDSVFRSLNAVIAFDAVLNPVCEIDVCAEQIFLISKFNDISLSDLCCEIIRACFVGLVDSGGSGEDLKWAAFTFLKAPQLLVKLIQMKGEKSKGNLSNDLEVGLEKLLAYTPLLDLTDTKSNCDCLELFLKELCKTELLTENKKNRIMSLRQKETTGKAPLSRADQSQAGQGASLILRAEPTVTSILKTLDSDYSKNQDALLGVLCHMVPGKSFELILNAAAATGKLRSFTTKLIKFNEFNKQVTGEGGKASQTRALLFDITFLMLCHIAQNYGTEIVTANEETKDSFFATWCAQCLTEGGRYRNPDAILINCEQNKVDVLLNQFTSTDSEFKTSLVKWHEFCMNAPAAIKEILLAWEHEVITTDNVKLILDNVKSKMCCLPVVISAWLCSYINVLHHDERLKPINMVQQFMTPLVTDAANNNGSEQQSNSDFYKERSTLMAAIIKKMFYDLHPPYQTKTKGIISVISHGLTSKTPLLKIMETNFALAHDRSWLDVKTVHNMDTLLCVGGSNWFVDALVRHLLKFEHDNDLNRAVDMIFGLFHLDIEQCALSLLLNTLKSYLLNSAKQEQLCEPKISSLARLTVMTIFSALNELQNSKLGKQRSGRKKHHYLEDNPSDFDPFEADLKHSLSNSGSIPRPPKLPKSDTRYGSMTLLEETPFTFQQQQQGQQVSSPFLNEPLTKSIVELLRLLTVIITDSTVSPRTLFPLVFLEQLILCAKEDAHKILRFLPFQMIISLLKTFPETLTYEFLLSISN</sequence>